<organism evidence="2 3">
    <name type="scientific">Paenibacillus antri</name>
    <dbReference type="NCBI Taxonomy" id="2582848"/>
    <lineage>
        <taxon>Bacteria</taxon>
        <taxon>Bacillati</taxon>
        <taxon>Bacillota</taxon>
        <taxon>Bacilli</taxon>
        <taxon>Bacillales</taxon>
        <taxon>Paenibacillaceae</taxon>
        <taxon>Paenibacillus</taxon>
    </lineage>
</organism>
<evidence type="ECO:0000259" key="1">
    <source>
        <dbReference type="Pfam" id="PF12671"/>
    </source>
</evidence>
<comment type="caution">
    <text evidence="2">The sequence shown here is derived from an EMBL/GenBank/DDBJ whole genome shotgun (WGS) entry which is preliminary data.</text>
</comment>
<name>A0A5R9G7G4_9BACL</name>
<gene>
    <name evidence="2" type="ORF">FE782_27890</name>
</gene>
<feature type="domain" description="Putative amidase" evidence="1">
    <location>
        <begin position="161"/>
        <end position="311"/>
    </location>
</feature>
<evidence type="ECO:0000313" key="2">
    <source>
        <dbReference type="EMBL" id="TLS48964.1"/>
    </source>
</evidence>
<keyword evidence="3" id="KW-1185">Reference proteome</keyword>
<dbReference type="Proteomes" id="UP000309676">
    <property type="component" value="Unassembled WGS sequence"/>
</dbReference>
<dbReference type="AlphaFoldDB" id="A0A5R9G7G4"/>
<accession>A0A5R9G7G4</accession>
<dbReference type="RefSeq" id="WP_138197639.1">
    <property type="nucleotide sequence ID" value="NZ_VCIW01000026.1"/>
</dbReference>
<sequence length="326" mass="37192">MSWKPALFEYVSAANARETEPVADETLLPAERARLRRLAASYADRGAKPLGCDTRLIVRREREREREVVADLELRRTVYVRTRGVEHAEERVDRERVTLQRTEGGAWAVVRAEPIVQERHAGGPASGFGDAGAPGARTAPFLNERVLVRSYSEGWERASLYDREAARDYAERHWNEPNPQFIHFDVDCTNYVSQCLYAGGAPMAYSAGRESGWWYRGRSGSREHWSYSWSVAHALHWYLMGGRNEGLAADRVPAPEDLAIGDVICYDFDGDGRFEHSAIVTGADGSGMPLVNAHTTNSRARYWDYRDSYAWTDRTDYRFFRIRDRF</sequence>
<dbReference type="OrthoDB" id="9812429at2"/>
<dbReference type="PANTHER" id="PTHR40032:SF1">
    <property type="entry name" value="EXPORTED PROTEIN"/>
    <property type="match status" value="1"/>
</dbReference>
<dbReference type="InterPro" id="IPR024301">
    <property type="entry name" value="Amidase_6"/>
</dbReference>
<dbReference type="Pfam" id="PF12671">
    <property type="entry name" value="Amidase_6"/>
    <property type="match status" value="1"/>
</dbReference>
<dbReference type="PANTHER" id="PTHR40032">
    <property type="entry name" value="EXPORTED PROTEIN-RELATED"/>
    <property type="match status" value="1"/>
</dbReference>
<dbReference type="EMBL" id="VCIW01000026">
    <property type="protein sequence ID" value="TLS48964.1"/>
    <property type="molecule type" value="Genomic_DNA"/>
</dbReference>
<evidence type="ECO:0000313" key="3">
    <source>
        <dbReference type="Proteomes" id="UP000309676"/>
    </source>
</evidence>
<reference evidence="2 3" key="1">
    <citation type="submission" date="2019-05" db="EMBL/GenBank/DDBJ databases">
        <authorList>
            <person name="Narsing Rao M.P."/>
            <person name="Li W.J."/>
        </authorList>
    </citation>
    <scope>NUCLEOTIDE SEQUENCE [LARGE SCALE GENOMIC DNA]</scope>
    <source>
        <strain evidence="2 3">SYSU_K30003</strain>
    </source>
</reference>
<proteinExistence type="predicted"/>
<protein>
    <submittedName>
        <fullName evidence="2">Amidase domain-containing protein</fullName>
    </submittedName>
</protein>